<feature type="region of interest" description="Disordered" evidence="1">
    <location>
        <begin position="1"/>
        <end position="125"/>
    </location>
</feature>
<evidence type="ECO:0000313" key="3">
    <source>
        <dbReference type="Proteomes" id="UP001605036"/>
    </source>
</evidence>
<dbReference type="Proteomes" id="UP001605036">
    <property type="component" value="Unassembled WGS sequence"/>
</dbReference>
<proteinExistence type="predicted"/>
<reference evidence="2 3" key="1">
    <citation type="submission" date="2024-09" db="EMBL/GenBank/DDBJ databases">
        <title>Chromosome-scale assembly of Riccia fluitans.</title>
        <authorList>
            <person name="Paukszto L."/>
            <person name="Sawicki J."/>
            <person name="Karawczyk K."/>
            <person name="Piernik-Szablinska J."/>
            <person name="Szczecinska M."/>
            <person name="Mazdziarz M."/>
        </authorList>
    </citation>
    <scope>NUCLEOTIDE SEQUENCE [LARGE SCALE GENOMIC DNA]</scope>
    <source>
        <strain evidence="2">Rf_01</strain>
        <tissue evidence="2">Aerial parts of the thallus</tissue>
    </source>
</reference>
<evidence type="ECO:0000256" key="1">
    <source>
        <dbReference type="SAM" id="MobiDB-lite"/>
    </source>
</evidence>
<feature type="compositionally biased region" description="Basic and acidic residues" evidence="1">
    <location>
        <begin position="22"/>
        <end position="35"/>
    </location>
</feature>
<feature type="compositionally biased region" description="Acidic residues" evidence="1">
    <location>
        <begin position="39"/>
        <end position="51"/>
    </location>
</feature>
<dbReference type="EMBL" id="JBHFFA010000001">
    <property type="protein sequence ID" value="KAL2651099.1"/>
    <property type="molecule type" value="Genomic_DNA"/>
</dbReference>
<feature type="region of interest" description="Disordered" evidence="1">
    <location>
        <begin position="174"/>
        <end position="226"/>
    </location>
</feature>
<name>A0ABD1ZLJ0_9MARC</name>
<feature type="compositionally biased region" description="Polar residues" evidence="1">
    <location>
        <begin position="7"/>
        <end position="20"/>
    </location>
</feature>
<dbReference type="AlphaFoldDB" id="A0ABD1ZLJ0"/>
<organism evidence="2 3">
    <name type="scientific">Riccia fluitans</name>
    <dbReference type="NCBI Taxonomy" id="41844"/>
    <lineage>
        <taxon>Eukaryota</taxon>
        <taxon>Viridiplantae</taxon>
        <taxon>Streptophyta</taxon>
        <taxon>Embryophyta</taxon>
        <taxon>Marchantiophyta</taxon>
        <taxon>Marchantiopsida</taxon>
        <taxon>Marchantiidae</taxon>
        <taxon>Marchantiales</taxon>
        <taxon>Ricciaceae</taxon>
        <taxon>Riccia</taxon>
    </lineage>
</organism>
<sequence>MLDAEGQPTTSRMDQRNSLAQEKGKAVKSDSKETSSSEMSEDSCSDSEEENTGVQELIAKIVAGTGTSFPTENKEQTDGDSEEDANMEEPEGGLPDNKSDAEGKSTHANDATSHGIQKSEETHPLIVLATEGNTVVNNALFLPEPVISTKKQGFEDKFGNRRLSLHHAAAQARLFVNGEKEDGSLPTGAGPSQKRGGGSMLPSETAELPKESTNAGCGESYQKEKA</sequence>
<gene>
    <name evidence="2" type="ORF">R1flu_019227</name>
</gene>
<accession>A0ABD1ZLJ0</accession>
<feature type="compositionally biased region" description="Basic and acidic residues" evidence="1">
    <location>
        <begin position="97"/>
        <end position="107"/>
    </location>
</feature>
<evidence type="ECO:0000313" key="2">
    <source>
        <dbReference type="EMBL" id="KAL2651099.1"/>
    </source>
</evidence>
<comment type="caution">
    <text evidence="2">The sequence shown here is derived from an EMBL/GenBank/DDBJ whole genome shotgun (WGS) entry which is preliminary data.</text>
</comment>
<feature type="compositionally biased region" description="Acidic residues" evidence="1">
    <location>
        <begin position="78"/>
        <end position="91"/>
    </location>
</feature>
<keyword evidence="3" id="KW-1185">Reference proteome</keyword>
<protein>
    <submittedName>
        <fullName evidence="2">Uncharacterized protein</fullName>
    </submittedName>
</protein>